<evidence type="ECO:0000256" key="4">
    <source>
        <dbReference type="RuleBase" id="RU003690"/>
    </source>
</evidence>
<dbReference type="SUPFAM" id="SSF51445">
    <property type="entry name" value="(Trans)glycosidases"/>
    <property type="match status" value="1"/>
</dbReference>
<comment type="caution">
    <text evidence="5">The sequence shown here is derived from an EMBL/GenBank/DDBJ whole genome shotgun (WGS) entry which is preliminary data.</text>
</comment>
<evidence type="ECO:0000256" key="2">
    <source>
        <dbReference type="ARBA" id="ARBA00022801"/>
    </source>
</evidence>
<proteinExistence type="inferred from homology"/>
<evidence type="ECO:0000313" key="6">
    <source>
        <dbReference type="Proteomes" id="UP000320876"/>
    </source>
</evidence>
<keyword evidence="6" id="KW-1185">Reference proteome</keyword>
<dbReference type="InterPro" id="IPR001360">
    <property type="entry name" value="Glyco_hydro_1"/>
</dbReference>
<dbReference type="PRINTS" id="PR00131">
    <property type="entry name" value="GLHYDRLASE1"/>
</dbReference>
<evidence type="ECO:0000313" key="5">
    <source>
        <dbReference type="EMBL" id="TQJ00647.1"/>
    </source>
</evidence>
<dbReference type="PANTHER" id="PTHR10353">
    <property type="entry name" value="GLYCOSYL HYDROLASE"/>
    <property type="match status" value="1"/>
</dbReference>
<dbReference type="InterPro" id="IPR017853">
    <property type="entry name" value="GH"/>
</dbReference>
<dbReference type="PANTHER" id="PTHR10353:SF36">
    <property type="entry name" value="LP05116P"/>
    <property type="match status" value="1"/>
</dbReference>
<comment type="similarity">
    <text evidence="1 4">Belongs to the glycosyl hydrolase 1 family.</text>
</comment>
<dbReference type="Proteomes" id="UP000320876">
    <property type="component" value="Unassembled WGS sequence"/>
</dbReference>
<dbReference type="EMBL" id="VFML01000001">
    <property type="protein sequence ID" value="TQJ00647.1"/>
    <property type="molecule type" value="Genomic_DNA"/>
</dbReference>
<name>A0A542DC61_AMYCI</name>
<keyword evidence="3" id="KW-0326">Glycosidase</keyword>
<reference evidence="5 6" key="1">
    <citation type="submission" date="2019-06" db="EMBL/GenBank/DDBJ databases">
        <title>Sequencing the genomes of 1000 actinobacteria strains.</title>
        <authorList>
            <person name="Klenk H.-P."/>
        </authorList>
    </citation>
    <scope>NUCLEOTIDE SEQUENCE [LARGE SCALE GENOMIC DNA]</scope>
    <source>
        <strain evidence="5 6">DSM 45679</strain>
    </source>
</reference>
<evidence type="ECO:0000256" key="1">
    <source>
        <dbReference type="ARBA" id="ARBA00010838"/>
    </source>
</evidence>
<dbReference type="RefSeq" id="WP_141995551.1">
    <property type="nucleotide sequence ID" value="NZ_VFML01000001.1"/>
</dbReference>
<dbReference type="OrthoDB" id="9765195at2"/>
<keyword evidence="2" id="KW-0378">Hydrolase</keyword>
<organism evidence="5 6">
    <name type="scientific">Amycolatopsis cihanbeyliensis</name>
    <dbReference type="NCBI Taxonomy" id="1128664"/>
    <lineage>
        <taxon>Bacteria</taxon>
        <taxon>Bacillati</taxon>
        <taxon>Actinomycetota</taxon>
        <taxon>Actinomycetes</taxon>
        <taxon>Pseudonocardiales</taxon>
        <taxon>Pseudonocardiaceae</taxon>
        <taxon>Amycolatopsis</taxon>
    </lineage>
</organism>
<sequence length="485" mass="53345">MTDLRFPAGFLWGASTAAFLMEGDPLADGAGPSIQHTFRRTPGNMPADAGGSVGHYRRFREDVSLARDLGLQAFRFSIAWPRVLPEGTGEVNNRGLDHYDAVVDTLLEAGIEPFPYLYYWDLPAALQDRGGWGNRDCADWFADYAALVYQRLGDRISRWLTICEPWSIVHFGYLAGEDAPGIRDLRTALRAGHHLLLGHGRAVEAFRASDARGDIGISTTMTDIQPASSCEPDRLAAERADAYFNRLYLDPIMHGAYPAAIPGPLQEHWPRVTDDDLATISTPIDFLGVVYYLRMTVADRQASIPERNDDTFAEHISLADLAAIDRQETVFAQLLGARVINPTGPVTDLGWEIAPDGLTKVLRAIHDRYGNPPVYVAENGAAFTDIVAADGTVTDDRRRSYLNDHLQAAHEAIRAGVDLRGWNVWSLLDDADTRFGLIHVDHESHERTIKSSGHWYHDVIAANGLSRPGTDTAHASAAPVSDGSR</sequence>
<gene>
    <name evidence="5" type="ORF">FB471_0285</name>
</gene>
<dbReference type="AlphaFoldDB" id="A0A542DC61"/>
<dbReference type="GO" id="GO:0008422">
    <property type="term" value="F:beta-glucosidase activity"/>
    <property type="evidence" value="ECO:0007669"/>
    <property type="project" value="TreeGrafter"/>
</dbReference>
<dbReference type="Gene3D" id="3.20.20.80">
    <property type="entry name" value="Glycosidases"/>
    <property type="match status" value="1"/>
</dbReference>
<evidence type="ECO:0000256" key="3">
    <source>
        <dbReference type="ARBA" id="ARBA00023295"/>
    </source>
</evidence>
<dbReference type="GO" id="GO:0016052">
    <property type="term" value="P:carbohydrate catabolic process"/>
    <property type="evidence" value="ECO:0007669"/>
    <property type="project" value="TreeGrafter"/>
</dbReference>
<dbReference type="Pfam" id="PF00232">
    <property type="entry name" value="Glyco_hydro_1"/>
    <property type="match status" value="1"/>
</dbReference>
<accession>A0A542DC61</accession>
<protein>
    <submittedName>
        <fullName evidence="5">Beta-glucosidase</fullName>
    </submittedName>
</protein>
<dbReference type="GO" id="GO:0005829">
    <property type="term" value="C:cytosol"/>
    <property type="evidence" value="ECO:0007669"/>
    <property type="project" value="TreeGrafter"/>
</dbReference>
<dbReference type="FunFam" id="3.20.20.80:FF:000004">
    <property type="entry name" value="Beta-glucosidase 6-phospho-beta-glucosidase"/>
    <property type="match status" value="1"/>
</dbReference>